<dbReference type="GO" id="GO:0016798">
    <property type="term" value="F:hydrolase activity, acting on glycosyl bonds"/>
    <property type="evidence" value="ECO:0007669"/>
    <property type="project" value="TreeGrafter"/>
</dbReference>
<dbReference type="InterPro" id="IPR029056">
    <property type="entry name" value="Ribokinase-like"/>
</dbReference>
<dbReference type="AlphaFoldDB" id="A0A5C8DYJ1"/>
<keyword evidence="1" id="KW-0479">Metal-binding</keyword>
<evidence type="ECO:0000259" key="2">
    <source>
        <dbReference type="Pfam" id="PF00294"/>
    </source>
</evidence>
<name>A0A5C8DYJ1_9SPIR</name>
<dbReference type="GO" id="GO:0046872">
    <property type="term" value="F:metal ion binding"/>
    <property type="evidence" value="ECO:0007669"/>
    <property type="project" value="UniProtKB-KW"/>
</dbReference>
<dbReference type="Gene3D" id="3.40.1190.20">
    <property type="match status" value="1"/>
</dbReference>
<dbReference type="Pfam" id="PF00294">
    <property type="entry name" value="PfkB"/>
    <property type="match status" value="1"/>
</dbReference>
<dbReference type="InterPro" id="IPR011611">
    <property type="entry name" value="PfkB_dom"/>
</dbReference>
<feature type="domain" description="Carbohydrate kinase PfkB" evidence="2">
    <location>
        <begin position="6"/>
        <end position="297"/>
    </location>
</feature>
<accession>A0A5C8DYJ1</accession>
<dbReference type="GO" id="GO:0004730">
    <property type="term" value="F:pseudouridylate synthase activity"/>
    <property type="evidence" value="ECO:0007669"/>
    <property type="project" value="TreeGrafter"/>
</dbReference>
<proteinExistence type="predicted"/>
<dbReference type="GO" id="GO:0016301">
    <property type="term" value="F:kinase activity"/>
    <property type="evidence" value="ECO:0007669"/>
    <property type="project" value="UniProtKB-KW"/>
</dbReference>
<sequence>MNINKDYICSIGGSNIDIQGFSSKPIFMRESNPGKIKICVGGVGRNIVNNLSNLGLKDIKFITYIGSDIFGDILLNDIKSMGIDYSHIIKKDESTFYMAIMNNKRDMEIAISDMDSLDKNLTIEYLNSVRDIIEKAKLIIIDAVISREIFEYLIKEFPTKKLITDAVSIKKAEHIKGLENNIYALKSNSNEASFLLDKDINNIEDGKNAVKIFLEKGVKEVYITFGKNGICYGTIENKKCAYYLESPKVNVVNASGAGDAFMSGIAYSIFHEFDLDYKVRFATVMSILALESEHTVNNEINLNTVKERLKKYLIYKKL</sequence>
<dbReference type="Proteomes" id="UP000324707">
    <property type="component" value="Unassembled WGS sequence"/>
</dbReference>
<dbReference type="GO" id="GO:0005737">
    <property type="term" value="C:cytoplasm"/>
    <property type="evidence" value="ECO:0007669"/>
    <property type="project" value="TreeGrafter"/>
</dbReference>
<evidence type="ECO:0000313" key="3">
    <source>
        <dbReference type="EMBL" id="TXJ30204.1"/>
    </source>
</evidence>
<comment type="caution">
    <text evidence="3">The sequence shown here is derived from an EMBL/GenBank/DDBJ whole genome shotgun (WGS) entry which is preliminary data.</text>
</comment>
<dbReference type="RefSeq" id="WP_147737500.1">
    <property type="nucleotide sequence ID" value="NZ_SAXX01000024.1"/>
</dbReference>
<keyword evidence="3" id="KW-0808">Transferase</keyword>
<dbReference type="SUPFAM" id="SSF53613">
    <property type="entry name" value="Ribokinase-like"/>
    <property type="match status" value="1"/>
</dbReference>
<organism evidence="3 4">
    <name type="scientific">Brachyspira aalborgi</name>
    <dbReference type="NCBI Taxonomy" id="29522"/>
    <lineage>
        <taxon>Bacteria</taxon>
        <taxon>Pseudomonadati</taxon>
        <taxon>Spirochaetota</taxon>
        <taxon>Spirochaetia</taxon>
        <taxon>Brachyspirales</taxon>
        <taxon>Brachyspiraceae</taxon>
        <taxon>Brachyspira</taxon>
    </lineage>
</organism>
<dbReference type="EMBL" id="SAXX01000024">
    <property type="protein sequence ID" value="TXJ30204.1"/>
    <property type="molecule type" value="Genomic_DNA"/>
</dbReference>
<reference evidence="3 4" key="1">
    <citation type="journal article" date="1992" name="Lakartidningen">
        <title>[Penicillin V and not amoxicillin is the first choice preparation in acute otitis].</title>
        <authorList>
            <person name="Kamme C."/>
            <person name="Lundgren K."/>
            <person name="Prellner K."/>
        </authorList>
    </citation>
    <scope>NUCLEOTIDE SEQUENCE [LARGE SCALE GENOMIC DNA]</scope>
    <source>
        <strain evidence="3 4">PC5538III-lc</strain>
    </source>
</reference>
<keyword evidence="3" id="KW-0418">Kinase</keyword>
<protein>
    <submittedName>
        <fullName evidence="3">Carbohydrate kinase</fullName>
    </submittedName>
</protein>
<evidence type="ECO:0000256" key="1">
    <source>
        <dbReference type="ARBA" id="ARBA00022723"/>
    </source>
</evidence>
<dbReference type="PANTHER" id="PTHR42909">
    <property type="entry name" value="ZGC:136858"/>
    <property type="match status" value="1"/>
</dbReference>
<evidence type="ECO:0000313" key="4">
    <source>
        <dbReference type="Proteomes" id="UP000324707"/>
    </source>
</evidence>
<dbReference type="PANTHER" id="PTHR42909:SF1">
    <property type="entry name" value="CARBOHYDRATE KINASE PFKB DOMAIN-CONTAINING PROTEIN"/>
    <property type="match status" value="1"/>
</dbReference>
<dbReference type="CDD" id="cd01941">
    <property type="entry name" value="YeiC_kinase_like"/>
    <property type="match status" value="1"/>
</dbReference>
<gene>
    <name evidence="3" type="ORF">EPJ69_11610</name>
</gene>